<feature type="region of interest" description="Disordered" evidence="3">
    <location>
        <begin position="651"/>
        <end position="706"/>
    </location>
</feature>
<feature type="region of interest" description="Disordered" evidence="3">
    <location>
        <begin position="749"/>
        <end position="768"/>
    </location>
</feature>
<dbReference type="Gene3D" id="1.25.40.20">
    <property type="entry name" value="Ankyrin repeat-containing domain"/>
    <property type="match status" value="2"/>
</dbReference>
<dbReference type="InterPro" id="IPR013761">
    <property type="entry name" value="SAM/pointed_sf"/>
</dbReference>
<dbReference type="AlphaFoldDB" id="A0A9J7MLQ1"/>
<proteinExistence type="predicted"/>
<name>A0A9J7MLQ1_BRAFL</name>
<dbReference type="Gene3D" id="1.10.150.50">
    <property type="entry name" value="Transcription Factor, Ets-1"/>
    <property type="match status" value="1"/>
</dbReference>
<dbReference type="InterPro" id="IPR002110">
    <property type="entry name" value="Ankyrin_rpt"/>
</dbReference>
<feature type="compositionally biased region" description="Polar residues" evidence="3">
    <location>
        <begin position="413"/>
        <end position="428"/>
    </location>
</feature>
<dbReference type="RefSeq" id="XP_035671870.1">
    <property type="nucleotide sequence ID" value="XM_035815977.1"/>
</dbReference>
<dbReference type="Proteomes" id="UP000001554">
    <property type="component" value="Chromosome 4"/>
</dbReference>
<evidence type="ECO:0000256" key="3">
    <source>
        <dbReference type="SAM" id="MobiDB-lite"/>
    </source>
</evidence>
<dbReference type="OMA" id="RKDVHTQ"/>
<keyword evidence="2" id="KW-0175">Coiled coil</keyword>
<feature type="compositionally biased region" description="Low complexity" evidence="3">
    <location>
        <begin position="323"/>
        <end position="332"/>
    </location>
</feature>
<sequence>MSCTEHVEYPYEASDEASENELLDRSLSMWRGWGSLNTDTDGFDPIPIDLHTASSIGQYDTVRAIVQSGKQDLDKKNHGSWTPLMYACYIGHDNIVNLLLDAGVDVNLKSAKGQTPLILAASCGNESVAYFLLQQGADLTGKDRRGWSALFHATNAGHQNMVKFLLEEGADTESREPTLGLTPLCLAAGEGHEIIVQTLLDHGANVNAQSYNGDTPRMLALINGHSKIVGLIDTFTAQPGTSLRAAPGLGDNNDDLSSSDEFRGHRKPPRSHHHRSSRARRTPSIRDGPAEFARKTGIPVQPQQKGKASQPPSTKPAAQTPAVPSSPGVPSGYVTFQDEWAGEREEGEIRFRDVISPINVSEHDLDSSGGRQEAADPANTLDEQCAFALSNALTIKSSSSSSGDLEKALGLNQEKQPATQQPSWHQVYQQPPQAPRAMPDPPPEVLPPLPANIPAPVPDTEGSTEVYQPPKDLMELLNNIQCAKYHPVYQPPKDLMELLNNIQCAKYHPVFEDQDIDLHVFLTLTDNDLKEIGIKLMGPRRKMTSAIARYHSHARLHMTGPEHAYADKLESEMQELAMQLHRVYAQAEQLKQQVLQEHELRKVVEGCVVENKAAWDRVRQVATETRELCSDVRLLVHQVRMCQDEFSRKLLPEADSAQPPDDRYIHPSPAGTGQPSNTDNRFPEDDASPDGQGDPGPDGHPAPLLPRVTLISSGQLREMGAAELQTTMSEFMGQMDVIVGKAMGSMQQLLGPNQLSGSPGSSGSSKSG</sequence>
<dbReference type="PROSITE" id="PS50088">
    <property type="entry name" value="ANK_REPEAT"/>
    <property type="match status" value="4"/>
</dbReference>
<organism evidence="5 6">
    <name type="scientific">Branchiostoma floridae</name>
    <name type="common">Florida lancelet</name>
    <name type="synonym">Amphioxus</name>
    <dbReference type="NCBI Taxonomy" id="7739"/>
    <lineage>
        <taxon>Eukaryota</taxon>
        <taxon>Metazoa</taxon>
        <taxon>Chordata</taxon>
        <taxon>Cephalochordata</taxon>
        <taxon>Leptocardii</taxon>
        <taxon>Amphioxiformes</taxon>
        <taxon>Branchiostomatidae</taxon>
        <taxon>Branchiostoma</taxon>
    </lineage>
</organism>
<dbReference type="CDD" id="cd09519">
    <property type="entry name" value="SAM_ANKS3"/>
    <property type="match status" value="1"/>
</dbReference>
<feature type="repeat" description="ANK" evidence="1">
    <location>
        <begin position="145"/>
        <end position="177"/>
    </location>
</feature>
<protein>
    <submittedName>
        <fullName evidence="6">Ankyrin repeat and SAM domain-containing protein 3-like</fullName>
    </submittedName>
</protein>
<gene>
    <name evidence="6" type="primary">LOC118412919</name>
</gene>
<feature type="region of interest" description="Disordered" evidence="3">
    <location>
        <begin position="243"/>
        <end position="334"/>
    </location>
</feature>
<dbReference type="PROSITE" id="PS50297">
    <property type="entry name" value="ANK_REP_REGION"/>
    <property type="match status" value="4"/>
</dbReference>
<dbReference type="Pfam" id="PF00536">
    <property type="entry name" value="SAM_1"/>
    <property type="match status" value="1"/>
</dbReference>
<dbReference type="PROSITE" id="PS50105">
    <property type="entry name" value="SAM_DOMAIN"/>
    <property type="match status" value="1"/>
</dbReference>
<dbReference type="OrthoDB" id="539213at2759"/>
<dbReference type="KEGG" id="bfo:118412919"/>
<evidence type="ECO:0000256" key="2">
    <source>
        <dbReference type="SAM" id="Coils"/>
    </source>
</evidence>
<dbReference type="SMART" id="SM00248">
    <property type="entry name" value="ANK"/>
    <property type="match status" value="6"/>
</dbReference>
<dbReference type="SUPFAM" id="SSF47769">
    <property type="entry name" value="SAM/Pointed domain"/>
    <property type="match status" value="1"/>
</dbReference>
<dbReference type="SMART" id="SM00454">
    <property type="entry name" value="SAM"/>
    <property type="match status" value="1"/>
</dbReference>
<dbReference type="GeneID" id="118412919"/>
<reference evidence="6" key="2">
    <citation type="submission" date="2025-08" db="UniProtKB">
        <authorList>
            <consortium name="RefSeq"/>
        </authorList>
    </citation>
    <scope>IDENTIFICATION</scope>
    <source>
        <strain evidence="6">S238N-H82</strain>
        <tissue evidence="6">Testes</tissue>
    </source>
</reference>
<dbReference type="PRINTS" id="PR01415">
    <property type="entry name" value="ANKYRIN"/>
</dbReference>
<feature type="repeat" description="ANK" evidence="1">
    <location>
        <begin position="112"/>
        <end position="144"/>
    </location>
</feature>
<feature type="coiled-coil region" evidence="2">
    <location>
        <begin position="566"/>
        <end position="593"/>
    </location>
</feature>
<evidence type="ECO:0000259" key="4">
    <source>
        <dbReference type="PROSITE" id="PS50105"/>
    </source>
</evidence>
<dbReference type="InterPro" id="IPR001660">
    <property type="entry name" value="SAM"/>
</dbReference>
<dbReference type="InterPro" id="IPR036770">
    <property type="entry name" value="Ankyrin_rpt-contain_sf"/>
</dbReference>
<feature type="compositionally biased region" description="Pro residues" evidence="3">
    <location>
        <begin position="432"/>
        <end position="441"/>
    </location>
</feature>
<dbReference type="InterPro" id="IPR047238">
    <property type="entry name" value="ANKS3_SAM"/>
</dbReference>
<feature type="compositionally biased region" description="Polar residues" evidence="3">
    <location>
        <begin position="301"/>
        <end position="312"/>
    </location>
</feature>
<dbReference type="PANTHER" id="PTHR24184:SF6">
    <property type="entry name" value="ANKYRIN REPEAT AND SAM DOMAIN-CONTAINING PROTEIN 3"/>
    <property type="match status" value="1"/>
</dbReference>
<feature type="compositionally biased region" description="Polar residues" evidence="3">
    <location>
        <begin position="671"/>
        <end position="680"/>
    </location>
</feature>
<dbReference type="GO" id="GO:0004861">
    <property type="term" value="F:cyclin-dependent protein serine/threonine kinase inhibitor activity"/>
    <property type="evidence" value="ECO:0000318"/>
    <property type="project" value="GO_Central"/>
</dbReference>
<evidence type="ECO:0000256" key="1">
    <source>
        <dbReference type="PROSITE-ProRule" id="PRU00023"/>
    </source>
</evidence>
<dbReference type="Pfam" id="PF12796">
    <property type="entry name" value="Ank_2"/>
    <property type="match status" value="2"/>
</dbReference>
<dbReference type="GO" id="GO:0005634">
    <property type="term" value="C:nucleus"/>
    <property type="evidence" value="ECO:0000318"/>
    <property type="project" value="GO_Central"/>
</dbReference>
<reference evidence="5" key="1">
    <citation type="journal article" date="2020" name="Nat. Ecol. Evol.">
        <title>Deeply conserved synteny resolves early events in vertebrate evolution.</title>
        <authorList>
            <person name="Simakov O."/>
            <person name="Marletaz F."/>
            <person name="Yue J.X."/>
            <person name="O'Connell B."/>
            <person name="Jenkins J."/>
            <person name="Brandt A."/>
            <person name="Calef R."/>
            <person name="Tung C.H."/>
            <person name="Huang T.K."/>
            <person name="Schmutz J."/>
            <person name="Satoh N."/>
            <person name="Yu J.K."/>
            <person name="Putnam N.H."/>
            <person name="Green R.E."/>
            <person name="Rokhsar D.S."/>
        </authorList>
    </citation>
    <scope>NUCLEOTIDE SEQUENCE [LARGE SCALE GENOMIC DNA]</scope>
    <source>
        <strain evidence="5">S238N-H82</strain>
    </source>
</reference>
<accession>A0A9J7MLQ1</accession>
<feature type="compositionally biased region" description="Low complexity" evidence="3">
    <location>
        <begin position="756"/>
        <end position="768"/>
    </location>
</feature>
<dbReference type="SUPFAM" id="SSF48403">
    <property type="entry name" value="Ankyrin repeat"/>
    <property type="match status" value="1"/>
</dbReference>
<feature type="repeat" description="ANK" evidence="1">
    <location>
        <begin position="79"/>
        <end position="111"/>
    </location>
</feature>
<feature type="domain" description="SAM" evidence="4">
    <location>
        <begin position="490"/>
        <end position="553"/>
    </location>
</feature>
<feature type="repeat" description="ANK" evidence="1">
    <location>
        <begin position="179"/>
        <end position="211"/>
    </location>
</feature>
<dbReference type="PANTHER" id="PTHR24184">
    <property type="entry name" value="SI:CH211-189E2.2"/>
    <property type="match status" value="1"/>
</dbReference>
<keyword evidence="1" id="KW-0040">ANK repeat</keyword>
<feature type="compositionally biased region" description="Basic residues" evidence="3">
    <location>
        <begin position="264"/>
        <end position="283"/>
    </location>
</feature>
<feature type="region of interest" description="Disordered" evidence="3">
    <location>
        <begin position="412"/>
        <end position="441"/>
    </location>
</feature>
<keyword evidence="5" id="KW-1185">Reference proteome</keyword>
<evidence type="ECO:0000313" key="5">
    <source>
        <dbReference type="Proteomes" id="UP000001554"/>
    </source>
</evidence>
<evidence type="ECO:0000313" key="6">
    <source>
        <dbReference type="RefSeq" id="XP_035671870.1"/>
    </source>
</evidence>